<reference evidence="3 4" key="1">
    <citation type="submission" date="2023-10" db="EMBL/GenBank/DDBJ databases">
        <title>Chromosome-scale genome assembly provides insights into flower coloration mechanisms of Canna indica.</title>
        <authorList>
            <person name="Li C."/>
        </authorList>
    </citation>
    <scope>NUCLEOTIDE SEQUENCE [LARGE SCALE GENOMIC DNA]</scope>
    <source>
        <tissue evidence="3">Flower</tissue>
    </source>
</reference>
<accession>A0AAQ3QP07</accession>
<evidence type="ECO:0000313" key="4">
    <source>
        <dbReference type="Proteomes" id="UP001327560"/>
    </source>
</evidence>
<sequence length="416" mass="45846">MFASSLAERSRLLSTKGVADLVCNLFGGEVCDGDDDKLLPCDGNELVLGDNPWSAVNVKAFRRRAGVVFLFPSNTTLLVVFGGTMLDRPHKPRAFADQLMESRQSRQPSLPPPPPPPAAAAATDTANDSNVDRVLFNNLVEMVPLVESLMDRRAHSSFTRRASMVYTPAPSPSRKAIESKGGRATYTNSAKKRRDLNNAQRNSQNGSDDSSIFSSRDVEAENALKNKQELTMLREQLNDLQRTILEKDEALKSAENEINQMKAASVSVDELRFQIAEKETLIKSINSQLNNAKVALADKQAALERLTWEAQMSNQKIEELQGQIVSMDYGIAALMQIYEKLCGNHAAVHPEPDDSSISYDLDPFPVTNDMDDFEIEQMEEARAAYLAAVAAAKDNPTEELLATAAEARLRLQALVF</sequence>
<feature type="compositionally biased region" description="Polar residues" evidence="2">
    <location>
        <begin position="197"/>
        <end position="214"/>
    </location>
</feature>
<dbReference type="EMBL" id="CP136898">
    <property type="protein sequence ID" value="WOL19911.1"/>
    <property type="molecule type" value="Genomic_DNA"/>
</dbReference>
<protein>
    <submittedName>
        <fullName evidence="3">Uncharacterized protein</fullName>
    </submittedName>
</protein>
<feature type="coiled-coil region" evidence="1">
    <location>
        <begin position="220"/>
        <end position="323"/>
    </location>
</feature>
<dbReference type="InterPro" id="IPR040289">
    <property type="entry name" value="MBP2C"/>
</dbReference>
<dbReference type="Proteomes" id="UP001327560">
    <property type="component" value="Chromosome 9"/>
</dbReference>
<dbReference type="AlphaFoldDB" id="A0AAQ3QP07"/>
<keyword evidence="1" id="KW-0175">Coiled coil</keyword>
<feature type="region of interest" description="Disordered" evidence="2">
    <location>
        <begin position="100"/>
        <end position="126"/>
    </location>
</feature>
<dbReference type="GO" id="GO:0010497">
    <property type="term" value="P:plasmodesmata-mediated intercellular transport"/>
    <property type="evidence" value="ECO:0007669"/>
    <property type="project" value="InterPro"/>
</dbReference>
<evidence type="ECO:0000256" key="2">
    <source>
        <dbReference type="SAM" id="MobiDB-lite"/>
    </source>
</evidence>
<evidence type="ECO:0000313" key="3">
    <source>
        <dbReference type="EMBL" id="WOL19911.1"/>
    </source>
</evidence>
<keyword evidence="4" id="KW-1185">Reference proteome</keyword>
<gene>
    <name evidence="3" type="ORF">Cni_G28713</name>
</gene>
<feature type="compositionally biased region" description="Pro residues" evidence="2">
    <location>
        <begin position="109"/>
        <end position="118"/>
    </location>
</feature>
<proteinExistence type="predicted"/>
<name>A0AAQ3QP07_9LILI</name>
<evidence type="ECO:0000256" key="1">
    <source>
        <dbReference type="SAM" id="Coils"/>
    </source>
</evidence>
<dbReference type="PANTHER" id="PTHR35502">
    <property type="entry name" value="PROTEIN MICROTUBULE BINDING PROTEIN 2C"/>
    <property type="match status" value="1"/>
</dbReference>
<feature type="region of interest" description="Disordered" evidence="2">
    <location>
        <begin position="165"/>
        <end position="215"/>
    </location>
</feature>
<dbReference type="PANTHER" id="PTHR35502:SF2">
    <property type="entry name" value="PROTEIN MICROTUBULE BINDING PROTEIN 2C"/>
    <property type="match status" value="1"/>
</dbReference>
<organism evidence="3 4">
    <name type="scientific">Canna indica</name>
    <name type="common">Indian-shot</name>
    <dbReference type="NCBI Taxonomy" id="4628"/>
    <lineage>
        <taxon>Eukaryota</taxon>
        <taxon>Viridiplantae</taxon>
        <taxon>Streptophyta</taxon>
        <taxon>Embryophyta</taxon>
        <taxon>Tracheophyta</taxon>
        <taxon>Spermatophyta</taxon>
        <taxon>Magnoliopsida</taxon>
        <taxon>Liliopsida</taxon>
        <taxon>Zingiberales</taxon>
        <taxon>Cannaceae</taxon>
        <taxon>Canna</taxon>
    </lineage>
</organism>
<dbReference type="GO" id="GO:0008017">
    <property type="term" value="F:microtubule binding"/>
    <property type="evidence" value="ECO:0007669"/>
    <property type="project" value="InterPro"/>
</dbReference>